<reference evidence="2 3" key="1">
    <citation type="submission" date="2018-11" db="EMBL/GenBank/DDBJ databases">
        <authorList>
            <person name="Zhou Z."/>
            <person name="Wang G."/>
        </authorList>
    </citation>
    <scope>NUCLEOTIDE SEQUENCE [LARGE SCALE GENOMIC DNA]</scope>
    <source>
        <strain evidence="2 3">KCTC52004</strain>
    </source>
</reference>
<organism evidence="2 3">
    <name type="scientific">Larkinella rosea</name>
    <dbReference type="NCBI Taxonomy" id="2025312"/>
    <lineage>
        <taxon>Bacteria</taxon>
        <taxon>Pseudomonadati</taxon>
        <taxon>Bacteroidota</taxon>
        <taxon>Cytophagia</taxon>
        <taxon>Cytophagales</taxon>
        <taxon>Spirosomataceae</taxon>
        <taxon>Larkinella</taxon>
    </lineage>
</organism>
<dbReference type="PANTHER" id="PTHR38599:SF1">
    <property type="entry name" value="CUPIN DOMAIN PROTEIN (AFU_ORTHOLOGUE AFUA_3G13620)"/>
    <property type="match status" value="1"/>
</dbReference>
<dbReference type="Gene3D" id="2.60.120.10">
    <property type="entry name" value="Jelly Rolls"/>
    <property type="match status" value="1"/>
</dbReference>
<dbReference type="PANTHER" id="PTHR38599">
    <property type="entry name" value="CUPIN DOMAIN PROTEIN (AFU_ORTHOLOGUE AFUA_3G13620)"/>
    <property type="match status" value="1"/>
</dbReference>
<dbReference type="AlphaFoldDB" id="A0A3P1BJP0"/>
<dbReference type="InterPro" id="IPR011051">
    <property type="entry name" value="RmlC_Cupin_sf"/>
</dbReference>
<dbReference type="Pfam" id="PF07883">
    <property type="entry name" value="Cupin_2"/>
    <property type="match status" value="1"/>
</dbReference>
<dbReference type="RefSeq" id="WP_124877674.1">
    <property type="nucleotide sequence ID" value="NZ_RQJO01000010.1"/>
</dbReference>
<comment type="caution">
    <text evidence="2">The sequence shown here is derived from an EMBL/GenBank/DDBJ whole genome shotgun (WGS) entry which is preliminary data.</text>
</comment>
<evidence type="ECO:0000313" key="2">
    <source>
        <dbReference type="EMBL" id="RRB01212.1"/>
    </source>
</evidence>
<dbReference type="OrthoDB" id="195923at2"/>
<evidence type="ECO:0000313" key="3">
    <source>
        <dbReference type="Proteomes" id="UP000271925"/>
    </source>
</evidence>
<dbReference type="SUPFAM" id="SSF51182">
    <property type="entry name" value="RmlC-like cupins"/>
    <property type="match status" value="1"/>
</dbReference>
<keyword evidence="3" id="KW-1185">Reference proteome</keyword>
<dbReference type="InterPro" id="IPR013096">
    <property type="entry name" value="Cupin_2"/>
</dbReference>
<dbReference type="Proteomes" id="UP000271925">
    <property type="component" value="Unassembled WGS sequence"/>
</dbReference>
<dbReference type="InterPro" id="IPR014710">
    <property type="entry name" value="RmlC-like_jellyroll"/>
</dbReference>
<sequence length="151" mass="16931">MFFKILPIKTGIVLILSILRISTGFSQHQHATQMEKKPDPLSFAPVFATMLTDPELKDYKMESSLMTVAPGGQDTVAHRHDAELFGYIVEGKVEIGLDKGVPKTYTAGQMFYEKRNVMHSLTRNPDPTTPASVLIIFIIKNGRPGYTKEYK</sequence>
<name>A0A3P1BJP0_9BACT</name>
<feature type="domain" description="Cupin type-2" evidence="1">
    <location>
        <begin position="65"/>
        <end position="137"/>
    </location>
</feature>
<proteinExistence type="predicted"/>
<evidence type="ECO:0000259" key="1">
    <source>
        <dbReference type="Pfam" id="PF07883"/>
    </source>
</evidence>
<gene>
    <name evidence="2" type="ORF">EHT25_23860</name>
</gene>
<protein>
    <submittedName>
        <fullName evidence="2">Cupin domain-containing protein</fullName>
    </submittedName>
</protein>
<dbReference type="EMBL" id="RQJO01000010">
    <property type="protein sequence ID" value="RRB01212.1"/>
    <property type="molecule type" value="Genomic_DNA"/>
</dbReference>
<accession>A0A3P1BJP0</accession>